<evidence type="ECO:0000256" key="6">
    <source>
        <dbReference type="SAM" id="MobiDB-lite"/>
    </source>
</evidence>
<feature type="compositionally biased region" description="Low complexity" evidence="6">
    <location>
        <begin position="199"/>
        <end position="208"/>
    </location>
</feature>
<dbReference type="GO" id="GO:0051301">
    <property type="term" value="P:cell division"/>
    <property type="evidence" value="ECO:0007669"/>
    <property type="project" value="UniProtKB-KW"/>
</dbReference>
<dbReference type="GO" id="GO:0005737">
    <property type="term" value="C:cytoplasm"/>
    <property type="evidence" value="ECO:0007669"/>
    <property type="project" value="TreeGrafter"/>
</dbReference>
<dbReference type="RefSeq" id="XP_017567622.1">
    <property type="nucleotide sequence ID" value="XM_017712133.1"/>
</dbReference>
<dbReference type="PANTHER" id="PTHR14728:SF2">
    <property type="entry name" value="PROTEIN AURORA BOREALIS"/>
    <property type="match status" value="1"/>
</dbReference>
<dbReference type="InterPro" id="IPR023252">
    <property type="entry name" value="Aurora_borealis_protein"/>
</dbReference>
<dbReference type="Proteomes" id="UP001501920">
    <property type="component" value="Chromosome 12"/>
</dbReference>
<evidence type="ECO:0000256" key="3">
    <source>
        <dbReference type="ARBA" id="ARBA00022618"/>
    </source>
</evidence>
<dbReference type="Ensembl" id="ENSPNAT00000006053.2">
    <property type="protein sequence ID" value="ENSPNAP00000004993.1"/>
    <property type="gene ID" value="ENSPNAG00000001673.2"/>
</dbReference>
<dbReference type="GO" id="GO:0019901">
    <property type="term" value="F:protein kinase binding"/>
    <property type="evidence" value="ECO:0007669"/>
    <property type="project" value="TreeGrafter"/>
</dbReference>
<dbReference type="OMA" id="STWIKEP"/>
<feature type="region of interest" description="Disordered" evidence="6">
    <location>
        <begin position="407"/>
        <end position="435"/>
    </location>
</feature>
<evidence type="ECO:0000256" key="1">
    <source>
        <dbReference type="ARBA" id="ARBA00010963"/>
    </source>
</evidence>
<keyword evidence="4" id="KW-0498">Mitosis</keyword>
<accession>A0A3B4BZJ4</accession>
<dbReference type="GeneID" id="108435961"/>
<feature type="region of interest" description="Disordered" evidence="6">
    <location>
        <begin position="114"/>
        <end position="138"/>
    </location>
</feature>
<evidence type="ECO:0000256" key="5">
    <source>
        <dbReference type="ARBA" id="ARBA00023306"/>
    </source>
</evidence>
<evidence type="ECO:0000313" key="8">
    <source>
        <dbReference type="Proteomes" id="UP001501920"/>
    </source>
</evidence>
<keyword evidence="3" id="KW-0132">Cell division</keyword>
<keyword evidence="5" id="KW-0131">Cell cycle</keyword>
<dbReference type="GO" id="GO:0007088">
    <property type="term" value="P:regulation of mitotic nuclear division"/>
    <property type="evidence" value="ECO:0007669"/>
    <property type="project" value="TreeGrafter"/>
</dbReference>
<gene>
    <name evidence="7" type="primary">BORA</name>
</gene>
<dbReference type="OrthoDB" id="10020858at2759"/>
<name>A0A3B4BZJ4_PYGNA</name>
<feature type="region of interest" description="Disordered" evidence="6">
    <location>
        <begin position="194"/>
        <end position="218"/>
    </location>
</feature>
<protein>
    <recommendedName>
        <fullName evidence="2">Protein aurora borealis</fullName>
    </recommendedName>
</protein>
<feature type="region of interest" description="Disordered" evidence="6">
    <location>
        <begin position="355"/>
        <end position="395"/>
    </location>
</feature>
<dbReference type="GO" id="GO:0005634">
    <property type="term" value="C:nucleus"/>
    <property type="evidence" value="ECO:0007669"/>
    <property type="project" value="TreeGrafter"/>
</dbReference>
<dbReference type="STRING" id="42514.ENSPNAP00000004993"/>
<sequence>MGDVVELQITPETPGRPAIRNPFESPTDYHHLHEPLVPSPSVFKCSRASSVTPAKFKWSIDEMANLLPVHIDPEDIHRQALYLSQNRTDSEIEEKRQNAIEQFFTKGAIVPSPWGPPASKQTVQPHYEKSPLSPLIPEEPQSAKKINATCQTILSLPVDFDLEKVLGDYYRTEEVSEQVQESLSSSSLRRKLFLDGHGSSSESSTPSSPDRETHNGNGHIISSVIVSPLKCGNTAATPSSGQFSSSPIQDRCRAYSLGSVASPMFPERSSPVFQSPTLSPIVLQHSVTPLSGERKKLTFLTPDGLPSGSRSLAVNCCGESPYVEGCSPIRSCSPLHPHPRNRGCAWASPAHISPMYPDLQDKENIHPSEPLPAMDLDACSPGPQHKGLEPGHCESQASLPDLEQMEQGEPAENDLGDGRLGKGQEEAEDEEVEACHWTPEEDTVSPVRLTSSRTGSVSNVESTRMFVSLLAEGSSTPYDVSMQVDSGYNTYSTCATSLMDAISSDSQSKELQDTHTAEEVLSYTKHTKSKLVMPHH</sequence>
<dbReference type="RefSeq" id="XP_017567625.1">
    <property type="nucleotide sequence ID" value="XM_017712136.2"/>
</dbReference>
<evidence type="ECO:0000256" key="2">
    <source>
        <dbReference type="ARBA" id="ARBA00020055"/>
    </source>
</evidence>
<dbReference type="GO" id="GO:0060236">
    <property type="term" value="P:regulation of mitotic spindle organization"/>
    <property type="evidence" value="ECO:0007669"/>
    <property type="project" value="TreeGrafter"/>
</dbReference>
<proteinExistence type="inferred from homology"/>
<dbReference type="AlphaFoldDB" id="A0A3B4BZJ4"/>
<dbReference type="RefSeq" id="XP_017567624.1">
    <property type="nucleotide sequence ID" value="XM_017712135.1"/>
</dbReference>
<reference evidence="7 8" key="1">
    <citation type="submission" date="2020-10" db="EMBL/GenBank/DDBJ databases">
        <title>Pygocentrus nattereri (red-bellied piranha) genome, fPygNat1, primary haplotype.</title>
        <authorList>
            <person name="Myers G."/>
            <person name="Meyer A."/>
            <person name="Karagic N."/>
            <person name="Pippel M."/>
            <person name="Winkler S."/>
            <person name="Tracey A."/>
            <person name="Wood J."/>
            <person name="Formenti G."/>
            <person name="Howe K."/>
            <person name="Fedrigo O."/>
            <person name="Jarvis E.D."/>
        </authorList>
    </citation>
    <scope>NUCLEOTIDE SEQUENCE [LARGE SCALE GENOMIC DNA]</scope>
</reference>
<feature type="compositionally biased region" description="Basic and acidic residues" evidence="6">
    <location>
        <begin position="416"/>
        <end position="425"/>
    </location>
</feature>
<reference evidence="7" key="2">
    <citation type="submission" date="2025-08" db="UniProtKB">
        <authorList>
            <consortium name="Ensembl"/>
        </authorList>
    </citation>
    <scope>IDENTIFICATION</scope>
</reference>
<reference evidence="7" key="3">
    <citation type="submission" date="2025-09" db="UniProtKB">
        <authorList>
            <consortium name="Ensembl"/>
        </authorList>
    </citation>
    <scope>IDENTIFICATION</scope>
</reference>
<keyword evidence="8" id="KW-1185">Reference proteome</keyword>
<dbReference type="CTD" id="79866"/>
<dbReference type="GeneTree" id="ENSGT00390000013790"/>
<dbReference type="PANTHER" id="PTHR14728">
    <property type="entry name" value="PROTEIN AURORA BOREALIS"/>
    <property type="match status" value="1"/>
</dbReference>
<evidence type="ECO:0000256" key="4">
    <source>
        <dbReference type="ARBA" id="ARBA00022776"/>
    </source>
</evidence>
<dbReference type="Pfam" id="PF15280">
    <property type="entry name" value="BORA_N"/>
    <property type="match status" value="1"/>
</dbReference>
<evidence type="ECO:0000313" key="7">
    <source>
        <dbReference type="Ensembl" id="ENSPNAP00000004993.1"/>
    </source>
</evidence>
<dbReference type="RefSeq" id="XP_017567620.1">
    <property type="nucleotide sequence ID" value="XM_017712131.1"/>
</dbReference>
<comment type="similarity">
    <text evidence="1">Belongs to the BORA family.</text>
</comment>
<dbReference type="PRINTS" id="PR02038">
    <property type="entry name" value="AURORABORA"/>
</dbReference>
<organism evidence="7 8">
    <name type="scientific">Pygocentrus nattereri</name>
    <name type="common">Red-bellied piranha</name>
    <dbReference type="NCBI Taxonomy" id="42514"/>
    <lineage>
        <taxon>Eukaryota</taxon>
        <taxon>Metazoa</taxon>
        <taxon>Chordata</taxon>
        <taxon>Craniata</taxon>
        <taxon>Vertebrata</taxon>
        <taxon>Euteleostomi</taxon>
        <taxon>Actinopterygii</taxon>
        <taxon>Neopterygii</taxon>
        <taxon>Teleostei</taxon>
        <taxon>Ostariophysi</taxon>
        <taxon>Characiformes</taxon>
        <taxon>Characoidei</taxon>
        <taxon>Pygocentrus</taxon>
    </lineage>
</organism>